<dbReference type="SUPFAM" id="SSF56112">
    <property type="entry name" value="Protein kinase-like (PK-like)"/>
    <property type="match status" value="1"/>
</dbReference>
<sequence>MRKQINHARRNATFDRSLMRKRGYEQIGSGAFSRVYVHPDAPDVVVKVGQREGAPHVRSRYRDAFPDFASWIRARTVGSKFFPKIYDVREEGEAFIVIMRRYYKPPYGTYYPVHGTASKLTGEWTSHKADNRFRRALEKLLSFGVEFDIHSANVMVDGSGLPILTDPVLWRKP</sequence>
<gene>
    <name evidence="1" type="ORF">BSQ44_24345</name>
</gene>
<evidence type="ECO:0008006" key="3">
    <source>
        <dbReference type="Google" id="ProtNLM"/>
    </source>
</evidence>
<reference evidence="2" key="1">
    <citation type="submission" date="2016-11" db="EMBL/GenBank/DDBJ databases">
        <title>Mesorhizobium oceanicum sp. nov., isolated from deep seawater in South China Sea.</title>
        <authorList>
            <person name="Fu G.-Y."/>
        </authorList>
    </citation>
    <scope>NUCLEOTIDE SEQUENCE [LARGE SCALE GENOMIC DNA]</scope>
    <source>
        <strain evidence="2">B7</strain>
    </source>
</reference>
<keyword evidence="2" id="KW-1185">Reference proteome</keyword>
<name>A0A1L3SXW0_9HYPH</name>
<dbReference type="InterPro" id="IPR011009">
    <property type="entry name" value="Kinase-like_dom_sf"/>
</dbReference>
<dbReference type="OrthoDB" id="7985240at2"/>
<organism evidence="1 2">
    <name type="scientific">Aquibium oceanicum</name>
    <dbReference type="NCBI Taxonomy" id="1670800"/>
    <lineage>
        <taxon>Bacteria</taxon>
        <taxon>Pseudomonadati</taxon>
        <taxon>Pseudomonadota</taxon>
        <taxon>Alphaproteobacteria</taxon>
        <taxon>Hyphomicrobiales</taxon>
        <taxon>Phyllobacteriaceae</taxon>
        <taxon>Aquibium</taxon>
    </lineage>
</organism>
<proteinExistence type="predicted"/>
<dbReference type="KEGG" id="meso:BSQ44_24345"/>
<dbReference type="RefSeq" id="WP_072607614.1">
    <property type="nucleotide sequence ID" value="NZ_CP018171.1"/>
</dbReference>
<accession>A0A1L3SXW0</accession>
<dbReference type="Proteomes" id="UP000182840">
    <property type="component" value="Chromosome"/>
</dbReference>
<dbReference type="STRING" id="1670800.BSQ44_24345"/>
<dbReference type="AlphaFoldDB" id="A0A1L3SXW0"/>
<protein>
    <recommendedName>
        <fullName evidence="3">Protein kinase domain-containing protein</fullName>
    </recommendedName>
</protein>
<dbReference type="EMBL" id="CP018171">
    <property type="protein sequence ID" value="APH74152.1"/>
    <property type="molecule type" value="Genomic_DNA"/>
</dbReference>
<evidence type="ECO:0000313" key="2">
    <source>
        <dbReference type="Proteomes" id="UP000182840"/>
    </source>
</evidence>
<evidence type="ECO:0000313" key="1">
    <source>
        <dbReference type="EMBL" id="APH74152.1"/>
    </source>
</evidence>